<dbReference type="SUPFAM" id="SSF46689">
    <property type="entry name" value="Homeodomain-like"/>
    <property type="match status" value="1"/>
</dbReference>
<dbReference type="InterPro" id="IPR036271">
    <property type="entry name" value="Tet_transcr_reg_TetR-rel_C_sf"/>
</dbReference>
<dbReference type="Pfam" id="PF17932">
    <property type="entry name" value="TetR_C_24"/>
    <property type="match status" value="1"/>
</dbReference>
<evidence type="ECO:0000313" key="6">
    <source>
        <dbReference type="EMBL" id="MCD5315556.1"/>
    </source>
</evidence>
<dbReference type="InterPro" id="IPR001647">
    <property type="entry name" value="HTH_TetR"/>
</dbReference>
<feature type="DNA-binding region" description="H-T-H motif" evidence="4">
    <location>
        <begin position="36"/>
        <end position="55"/>
    </location>
</feature>
<dbReference type="PROSITE" id="PS01081">
    <property type="entry name" value="HTH_TETR_1"/>
    <property type="match status" value="1"/>
</dbReference>
<protein>
    <submittedName>
        <fullName evidence="6">TetR/AcrR family transcriptional regulator</fullName>
    </submittedName>
</protein>
<gene>
    <name evidence="6" type="ORF">LR394_32125</name>
</gene>
<accession>A0A9X1NKU5</accession>
<keyword evidence="1" id="KW-0805">Transcription regulation</keyword>
<dbReference type="Proteomes" id="UP001138997">
    <property type="component" value="Unassembled WGS sequence"/>
</dbReference>
<evidence type="ECO:0000256" key="1">
    <source>
        <dbReference type="ARBA" id="ARBA00023015"/>
    </source>
</evidence>
<keyword evidence="3" id="KW-0804">Transcription</keyword>
<proteinExistence type="predicted"/>
<dbReference type="PRINTS" id="PR00455">
    <property type="entry name" value="HTHTETR"/>
</dbReference>
<sequence length="202" mass="22017">MTSSPPRRRGRPGYDQAAILRTAVELFNRRGYDATSMGDLAKELGLSKAAIYHHVESKEQLLAAALNDALDELTAVVTEAVRPEAEGSAHERLRAVVRRSVEVLIAHQPSVTLLLRVRGNSEVELDALQRRRRLDEQLAELVSAAVQEGSLRADLPPALVGRLLFGLVNSLVEWYQPSGSDDPATVADALTTMAFDGLTTPR</sequence>
<organism evidence="6 7">
    <name type="scientific">Kineosporia babensis</name>
    <dbReference type="NCBI Taxonomy" id="499548"/>
    <lineage>
        <taxon>Bacteria</taxon>
        <taxon>Bacillati</taxon>
        <taxon>Actinomycetota</taxon>
        <taxon>Actinomycetes</taxon>
        <taxon>Kineosporiales</taxon>
        <taxon>Kineosporiaceae</taxon>
        <taxon>Kineosporia</taxon>
    </lineage>
</organism>
<dbReference type="AlphaFoldDB" id="A0A9X1NKU5"/>
<dbReference type="GO" id="GO:0003700">
    <property type="term" value="F:DNA-binding transcription factor activity"/>
    <property type="evidence" value="ECO:0007669"/>
    <property type="project" value="TreeGrafter"/>
</dbReference>
<name>A0A9X1NKU5_9ACTN</name>
<keyword evidence="2 4" id="KW-0238">DNA-binding</keyword>
<evidence type="ECO:0000313" key="7">
    <source>
        <dbReference type="Proteomes" id="UP001138997"/>
    </source>
</evidence>
<dbReference type="InterPro" id="IPR041490">
    <property type="entry name" value="KstR2_TetR_C"/>
</dbReference>
<dbReference type="PANTHER" id="PTHR30055">
    <property type="entry name" value="HTH-TYPE TRANSCRIPTIONAL REGULATOR RUTR"/>
    <property type="match status" value="1"/>
</dbReference>
<evidence type="ECO:0000256" key="3">
    <source>
        <dbReference type="ARBA" id="ARBA00023163"/>
    </source>
</evidence>
<evidence type="ECO:0000259" key="5">
    <source>
        <dbReference type="PROSITE" id="PS50977"/>
    </source>
</evidence>
<dbReference type="PANTHER" id="PTHR30055:SF234">
    <property type="entry name" value="HTH-TYPE TRANSCRIPTIONAL REGULATOR BETI"/>
    <property type="match status" value="1"/>
</dbReference>
<keyword evidence="7" id="KW-1185">Reference proteome</keyword>
<dbReference type="EMBL" id="JAJOMB010000023">
    <property type="protein sequence ID" value="MCD5315556.1"/>
    <property type="molecule type" value="Genomic_DNA"/>
</dbReference>
<dbReference type="InterPro" id="IPR009057">
    <property type="entry name" value="Homeodomain-like_sf"/>
</dbReference>
<dbReference type="Pfam" id="PF00440">
    <property type="entry name" value="TetR_N"/>
    <property type="match status" value="1"/>
</dbReference>
<dbReference type="InterPro" id="IPR023772">
    <property type="entry name" value="DNA-bd_HTH_TetR-type_CS"/>
</dbReference>
<comment type="caution">
    <text evidence="6">The sequence shown here is derived from an EMBL/GenBank/DDBJ whole genome shotgun (WGS) entry which is preliminary data.</text>
</comment>
<dbReference type="Gene3D" id="1.10.10.60">
    <property type="entry name" value="Homeodomain-like"/>
    <property type="match status" value="1"/>
</dbReference>
<reference evidence="6" key="1">
    <citation type="submission" date="2021-11" db="EMBL/GenBank/DDBJ databases">
        <title>Streptomyces corallinus and Kineosporia corallina sp. nov., two new coral-derived marine actinobacteria.</title>
        <authorList>
            <person name="Buangrab K."/>
            <person name="Sutthacheep M."/>
            <person name="Yeemin T."/>
            <person name="Harunari E."/>
            <person name="Igarashi Y."/>
            <person name="Sripreechasak P."/>
            <person name="Kanchanasin P."/>
            <person name="Tanasupawat S."/>
            <person name="Phongsopitanun W."/>
        </authorList>
    </citation>
    <scope>NUCLEOTIDE SEQUENCE</scope>
    <source>
        <strain evidence="6">JCM 31032</strain>
    </source>
</reference>
<evidence type="ECO:0000256" key="4">
    <source>
        <dbReference type="PROSITE-ProRule" id="PRU00335"/>
    </source>
</evidence>
<dbReference type="PROSITE" id="PS50977">
    <property type="entry name" value="HTH_TETR_2"/>
    <property type="match status" value="1"/>
</dbReference>
<dbReference type="Gene3D" id="1.10.357.10">
    <property type="entry name" value="Tetracycline Repressor, domain 2"/>
    <property type="match status" value="1"/>
</dbReference>
<dbReference type="GO" id="GO:0000976">
    <property type="term" value="F:transcription cis-regulatory region binding"/>
    <property type="evidence" value="ECO:0007669"/>
    <property type="project" value="TreeGrafter"/>
</dbReference>
<feature type="domain" description="HTH tetR-type" evidence="5">
    <location>
        <begin position="13"/>
        <end position="73"/>
    </location>
</feature>
<dbReference type="InterPro" id="IPR050109">
    <property type="entry name" value="HTH-type_TetR-like_transc_reg"/>
</dbReference>
<dbReference type="SUPFAM" id="SSF48498">
    <property type="entry name" value="Tetracyclin repressor-like, C-terminal domain"/>
    <property type="match status" value="1"/>
</dbReference>
<evidence type="ECO:0000256" key="2">
    <source>
        <dbReference type="ARBA" id="ARBA00023125"/>
    </source>
</evidence>